<name>B4CUZ8_9BACT</name>
<evidence type="ECO:0000313" key="1">
    <source>
        <dbReference type="EMBL" id="EDY22386.1"/>
    </source>
</evidence>
<reference evidence="1 2" key="1">
    <citation type="journal article" date="2011" name="J. Bacteriol.">
        <title>Genome sequence of Chthoniobacter flavus Ellin428, an aerobic heterotrophic soil bacterium.</title>
        <authorList>
            <person name="Kant R."/>
            <person name="van Passel M.W."/>
            <person name="Palva A."/>
            <person name="Lucas S."/>
            <person name="Lapidus A."/>
            <person name="Glavina Del Rio T."/>
            <person name="Dalin E."/>
            <person name="Tice H."/>
            <person name="Bruce D."/>
            <person name="Goodwin L."/>
            <person name="Pitluck S."/>
            <person name="Larimer F.W."/>
            <person name="Land M.L."/>
            <person name="Hauser L."/>
            <person name="Sangwan P."/>
            <person name="de Vos W.M."/>
            <person name="Janssen P.H."/>
            <person name="Smidt H."/>
        </authorList>
    </citation>
    <scope>NUCLEOTIDE SEQUENCE [LARGE SCALE GENOMIC DNA]</scope>
    <source>
        <strain evidence="1 2">Ellin428</strain>
    </source>
</reference>
<dbReference type="RefSeq" id="WP_006977838.1">
    <property type="nucleotide sequence ID" value="NZ_ABVL01000001.1"/>
</dbReference>
<dbReference type="Proteomes" id="UP000005824">
    <property type="component" value="Unassembled WGS sequence"/>
</dbReference>
<keyword evidence="2" id="KW-1185">Reference proteome</keyword>
<sequence>MTEVQQQMIDKAFELLSEHFDHVVIAVGTYDEDKQYTTTASYYGGVAPAIGLCKLYEKRWTKEHLWGPDDELE</sequence>
<dbReference type="EMBL" id="ABVL01000001">
    <property type="protein sequence ID" value="EDY22386.1"/>
    <property type="molecule type" value="Genomic_DNA"/>
</dbReference>
<proteinExistence type="predicted"/>
<dbReference type="InParanoid" id="B4CUZ8"/>
<evidence type="ECO:0000313" key="2">
    <source>
        <dbReference type="Proteomes" id="UP000005824"/>
    </source>
</evidence>
<comment type="caution">
    <text evidence="1">The sequence shown here is derived from an EMBL/GenBank/DDBJ whole genome shotgun (WGS) entry which is preliminary data.</text>
</comment>
<protein>
    <submittedName>
        <fullName evidence="1">Uncharacterized protein</fullName>
    </submittedName>
</protein>
<accession>B4CUZ8</accession>
<organism evidence="1 2">
    <name type="scientific">Chthoniobacter flavus Ellin428</name>
    <dbReference type="NCBI Taxonomy" id="497964"/>
    <lineage>
        <taxon>Bacteria</taxon>
        <taxon>Pseudomonadati</taxon>
        <taxon>Verrucomicrobiota</taxon>
        <taxon>Spartobacteria</taxon>
        <taxon>Chthoniobacterales</taxon>
        <taxon>Chthoniobacteraceae</taxon>
        <taxon>Chthoniobacter</taxon>
    </lineage>
</organism>
<dbReference type="AlphaFoldDB" id="B4CUZ8"/>
<gene>
    <name evidence="1" type="ORF">CfE428DRAFT_0511</name>
</gene>